<dbReference type="Proteomes" id="UP000265618">
    <property type="component" value="Unassembled WGS sequence"/>
</dbReference>
<dbReference type="InterPro" id="IPR000719">
    <property type="entry name" value="Prot_kinase_dom"/>
</dbReference>
<dbReference type="Pfam" id="PF00069">
    <property type="entry name" value="Pkinase"/>
    <property type="match status" value="1"/>
</dbReference>
<evidence type="ECO:0000313" key="6">
    <source>
        <dbReference type="EMBL" id="GIQ80199.1"/>
    </source>
</evidence>
<protein>
    <recommendedName>
        <fullName evidence="5">Protein kinase domain-containing protein</fullName>
    </recommendedName>
</protein>
<evidence type="ECO:0000256" key="2">
    <source>
        <dbReference type="ARBA" id="ARBA00022840"/>
    </source>
</evidence>
<dbReference type="GO" id="GO:0004674">
    <property type="term" value="F:protein serine/threonine kinase activity"/>
    <property type="evidence" value="ECO:0007669"/>
    <property type="project" value="TreeGrafter"/>
</dbReference>
<reference evidence="6 7" key="1">
    <citation type="journal article" date="2018" name="PLoS ONE">
        <title>The draft genome of Kipferlia bialata reveals reductive genome evolution in fornicate parasites.</title>
        <authorList>
            <person name="Tanifuji G."/>
            <person name="Takabayashi S."/>
            <person name="Kume K."/>
            <person name="Takagi M."/>
            <person name="Nakayama T."/>
            <person name="Kamikawa R."/>
            <person name="Inagaki Y."/>
            <person name="Hashimoto T."/>
        </authorList>
    </citation>
    <scope>NUCLEOTIDE SEQUENCE [LARGE SCALE GENOMIC DNA]</scope>
    <source>
        <strain evidence="6">NY0173</strain>
    </source>
</reference>
<dbReference type="PROSITE" id="PS00108">
    <property type="entry name" value="PROTEIN_KINASE_ST"/>
    <property type="match status" value="1"/>
</dbReference>
<dbReference type="CDD" id="cd14014">
    <property type="entry name" value="STKc_PknB_like"/>
    <property type="match status" value="1"/>
</dbReference>
<dbReference type="InterPro" id="IPR011009">
    <property type="entry name" value="Kinase-like_dom_sf"/>
</dbReference>
<dbReference type="PROSITE" id="PS00107">
    <property type="entry name" value="PROTEIN_KINASE_ATP"/>
    <property type="match status" value="1"/>
</dbReference>
<dbReference type="GO" id="GO:0005634">
    <property type="term" value="C:nucleus"/>
    <property type="evidence" value="ECO:0007669"/>
    <property type="project" value="TreeGrafter"/>
</dbReference>
<dbReference type="PANTHER" id="PTHR44167:SF30">
    <property type="entry name" value="PHOSPHORYLASE KINASE"/>
    <property type="match status" value="1"/>
</dbReference>
<dbReference type="EMBL" id="BDIP01000121">
    <property type="protein sequence ID" value="GIQ80199.1"/>
    <property type="molecule type" value="Genomic_DNA"/>
</dbReference>
<dbReference type="SUPFAM" id="SSF56112">
    <property type="entry name" value="Protein kinase-like (PK-like)"/>
    <property type="match status" value="1"/>
</dbReference>
<dbReference type="SMART" id="SM00220">
    <property type="entry name" value="S_TKc"/>
    <property type="match status" value="1"/>
</dbReference>
<dbReference type="PANTHER" id="PTHR44167">
    <property type="entry name" value="OVARIAN-SPECIFIC SERINE/THREONINE-PROTEIN KINASE LOK-RELATED"/>
    <property type="match status" value="1"/>
</dbReference>
<accession>A0A9K3CNA5</accession>
<dbReference type="GO" id="GO:0005524">
    <property type="term" value="F:ATP binding"/>
    <property type="evidence" value="ECO:0007669"/>
    <property type="project" value="UniProtKB-UniRule"/>
</dbReference>
<dbReference type="SUPFAM" id="SSF117281">
    <property type="entry name" value="Kelch motif"/>
    <property type="match status" value="1"/>
</dbReference>
<keyword evidence="2 3" id="KW-0067">ATP-binding</keyword>
<name>A0A9K3CNA5_9EUKA</name>
<dbReference type="InterPro" id="IPR017441">
    <property type="entry name" value="Protein_kinase_ATP_BS"/>
</dbReference>
<comment type="caution">
    <text evidence="6">The sequence shown here is derived from an EMBL/GenBank/DDBJ whole genome shotgun (WGS) entry which is preliminary data.</text>
</comment>
<keyword evidence="7" id="KW-1185">Reference proteome</keyword>
<gene>
    <name evidence="6" type="ORF">KIPB_000958</name>
</gene>
<dbReference type="Gene3D" id="3.30.200.20">
    <property type="entry name" value="Phosphorylase Kinase, domain 1"/>
    <property type="match status" value="1"/>
</dbReference>
<dbReference type="Pfam" id="PF24681">
    <property type="entry name" value="Kelch_KLHDC2_KLHL20_DRC7"/>
    <property type="match status" value="1"/>
</dbReference>
<evidence type="ECO:0000259" key="5">
    <source>
        <dbReference type="PROSITE" id="PS50011"/>
    </source>
</evidence>
<dbReference type="GO" id="GO:0044773">
    <property type="term" value="P:mitotic DNA damage checkpoint signaling"/>
    <property type="evidence" value="ECO:0007669"/>
    <property type="project" value="TreeGrafter"/>
</dbReference>
<dbReference type="AlphaFoldDB" id="A0A9K3CNA5"/>
<feature type="binding site" evidence="3">
    <location>
        <position position="442"/>
    </location>
    <ligand>
        <name>ATP</name>
        <dbReference type="ChEBI" id="CHEBI:30616"/>
    </ligand>
</feature>
<evidence type="ECO:0000256" key="1">
    <source>
        <dbReference type="ARBA" id="ARBA00022741"/>
    </source>
</evidence>
<feature type="region of interest" description="Disordered" evidence="4">
    <location>
        <begin position="753"/>
        <end position="809"/>
    </location>
</feature>
<keyword evidence="1 3" id="KW-0547">Nucleotide-binding</keyword>
<dbReference type="InterPro" id="IPR008271">
    <property type="entry name" value="Ser/Thr_kinase_AS"/>
</dbReference>
<organism evidence="6 7">
    <name type="scientific">Kipferlia bialata</name>
    <dbReference type="NCBI Taxonomy" id="797122"/>
    <lineage>
        <taxon>Eukaryota</taxon>
        <taxon>Metamonada</taxon>
        <taxon>Carpediemonas-like organisms</taxon>
        <taxon>Kipferlia</taxon>
    </lineage>
</organism>
<feature type="compositionally biased region" description="Polar residues" evidence="4">
    <location>
        <begin position="777"/>
        <end position="789"/>
    </location>
</feature>
<dbReference type="InterPro" id="IPR015915">
    <property type="entry name" value="Kelch-typ_b-propeller"/>
</dbReference>
<sequence length="809" mass="89374">MSHCVICSAGRVPSPLHTPDTQAASVAKEIIQSSYTQFVLGMDHANRTGDLSQLEYVMQSMRQKGRHLHMALRRAGAREVIRDGSYSLLLDMLRTMGKMPAVAHFCVHAIGIISTGKVTELTSETLPCPMPSDIRWMMGTRLGDKVYVFGGCSKGSIYRDTFYAYTISTREWRQVEKRGQWPCGRNACSQFALGGLLHIVGGFNGGLGHGLEDHWCYDPSTEAFTKMDEDAPKKFRSACGAVIGDTAHLIGGHPDQSLHITYSMTSGWNILAATEFTVRAGAAVALGTDLHVLGGTFHGKQTHIYSTETGKWRDGVRLPVSFQFGRACTYGPNRVAVSSEQDLILGCPYVEPEQSPAEVAAALEREREREMDKAEWGTSAQRVLDASLSDSALHERHSFTALYRLEQYLGSGGFGSVFQATEYASGMTVAVKFQPICGTAAKRDWDPRTTMTAEEFEEFLQTIEGVEFLQRQRNLRRELAVAQNHPINSPYVIKILRHFRNTDTPNQMVIVMEFVKGENLQDYIDRHKNRGPDQPVPHLLSIMHQLTLALVALKEAGVIHRDIKPDNIMVDDAGNVKLVDLGLSKLVDSTNPLTNSIGVGNRLYRAPECWANGVGPYTKNSLGLPKAHIGNSADVWSVGLIFSQLVHNRWVMAPVLSRCSYTDQSKPLTDALMPDNPYRFDTLTAADTGSQGLAELINSMLQKKPSDRASARDLANRMQELVDAAASSAPPSQFMPPPKNMRALENMGRMRWSGRKDPRTMQTRKPTLQPPYPTRPSVLNTDSVISDTGTAVPELHPTDSQMAARLDDL</sequence>
<evidence type="ECO:0000256" key="3">
    <source>
        <dbReference type="PROSITE-ProRule" id="PRU10141"/>
    </source>
</evidence>
<feature type="domain" description="Protein kinase" evidence="5">
    <location>
        <begin position="403"/>
        <end position="722"/>
    </location>
</feature>
<dbReference type="Gene3D" id="2.120.10.80">
    <property type="entry name" value="Kelch-type beta propeller"/>
    <property type="match status" value="1"/>
</dbReference>
<proteinExistence type="predicted"/>
<dbReference type="Gene3D" id="1.10.510.10">
    <property type="entry name" value="Transferase(Phosphotransferase) domain 1"/>
    <property type="match status" value="1"/>
</dbReference>
<evidence type="ECO:0000313" key="7">
    <source>
        <dbReference type="Proteomes" id="UP000265618"/>
    </source>
</evidence>
<dbReference type="PROSITE" id="PS50011">
    <property type="entry name" value="PROTEIN_KINASE_DOM"/>
    <property type="match status" value="1"/>
</dbReference>
<evidence type="ECO:0000256" key="4">
    <source>
        <dbReference type="SAM" id="MobiDB-lite"/>
    </source>
</evidence>
<dbReference type="OrthoDB" id="4062651at2759"/>